<keyword evidence="2" id="KW-0689">Ribosomal protein</keyword>
<evidence type="ECO:0000313" key="3">
    <source>
        <dbReference type="Proteomes" id="UP000004594"/>
    </source>
</evidence>
<dbReference type="eggNOG" id="COG1358">
    <property type="taxonomic scope" value="Bacteria"/>
</dbReference>
<protein>
    <submittedName>
        <fullName evidence="2">Ribosomal protein L7Ae</fullName>
    </submittedName>
</protein>
<organism evidence="2 3">
    <name type="scientific">Dialister micraerophilus UPII 345-E</name>
    <dbReference type="NCBI Taxonomy" id="910314"/>
    <lineage>
        <taxon>Bacteria</taxon>
        <taxon>Bacillati</taxon>
        <taxon>Bacillota</taxon>
        <taxon>Negativicutes</taxon>
        <taxon>Veillonellales</taxon>
        <taxon>Veillonellaceae</taxon>
        <taxon>Dialister</taxon>
    </lineage>
</organism>
<evidence type="ECO:0000259" key="1">
    <source>
        <dbReference type="Pfam" id="PF01248"/>
    </source>
</evidence>
<dbReference type="Gene3D" id="3.30.1330.30">
    <property type="match status" value="1"/>
</dbReference>
<dbReference type="RefSeq" id="WP_007555321.1">
    <property type="nucleotide sequence ID" value="NZ_AENT01000031.1"/>
</dbReference>
<dbReference type="InterPro" id="IPR029064">
    <property type="entry name" value="Ribosomal_eL30-like_sf"/>
</dbReference>
<comment type="caution">
    <text evidence="2">The sequence shown here is derived from an EMBL/GenBank/DDBJ whole genome shotgun (WGS) entry which is preliminary data.</text>
</comment>
<accession>E4LAR1</accession>
<dbReference type="AlphaFoldDB" id="E4LAR1"/>
<sequence>MQKTGDEMSLEELSVSDFVVGLKETERAIDAGKVKHVFIAKDCDERIALPLLEICKERNISVNREFTRKEIGRACKIKVKAATAAVI</sequence>
<dbReference type="OrthoDB" id="1634364at2"/>
<proteinExistence type="predicted"/>
<dbReference type="GO" id="GO:0005840">
    <property type="term" value="C:ribosome"/>
    <property type="evidence" value="ECO:0007669"/>
    <property type="project" value="UniProtKB-KW"/>
</dbReference>
<keyword evidence="2" id="KW-0687">Ribonucleoprotein</keyword>
<name>E4LAR1_9FIRM</name>
<dbReference type="SUPFAM" id="SSF55315">
    <property type="entry name" value="L30e-like"/>
    <property type="match status" value="1"/>
</dbReference>
<gene>
    <name evidence="2" type="ORF">HMPREF9220_0879</name>
</gene>
<feature type="domain" description="Ribosomal protein eL8/eL30/eS12/Gadd45" evidence="1">
    <location>
        <begin position="18"/>
        <end position="86"/>
    </location>
</feature>
<dbReference type="EMBL" id="AENT01000031">
    <property type="protein sequence ID" value="EFR42126.1"/>
    <property type="molecule type" value="Genomic_DNA"/>
</dbReference>
<dbReference type="InterPro" id="IPR004038">
    <property type="entry name" value="Ribosomal_eL8/eL30/eS12/Gad45"/>
</dbReference>
<dbReference type="Proteomes" id="UP000004594">
    <property type="component" value="Unassembled WGS sequence"/>
</dbReference>
<dbReference type="Pfam" id="PF01248">
    <property type="entry name" value="Ribosomal_L7Ae"/>
    <property type="match status" value="1"/>
</dbReference>
<evidence type="ECO:0000313" key="2">
    <source>
        <dbReference type="EMBL" id="EFR42126.1"/>
    </source>
</evidence>
<reference evidence="2 3" key="1">
    <citation type="submission" date="2010-11" db="EMBL/GenBank/DDBJ databases">
        <authorList>
            <person name="Durkin A.S."/>
            <person name="Madupu R."/>
            <person name="Torralba M."/>
            <person name="Gillis M."/>
            <person name="Methe B."/>
            <person name="Sutton G."/>
            <person name="Nelson K.E."/>
        </authorList>
    </citation>
    <scope>NUCLEOTIDE SEQUENCE [LARGE SCALE GENOMIC DNA]</scope>
    <source>
        <strain evidence="2 3">UPII 345-E</strain>
    </source>
</reference>